<dbReference type="Proteomes" id="UP001139157">
    <property type="component" value="Unassembled WGS sequence"/>
</dbReference>
<proteinExistence type="predicted"/>
<evidence type="ECO:0000313" key="1">
    <source>
        <dbReference type="EMBL" id="MCM6777270.1"/>
    </source>
</evidence>
<dbReference type="RefSeq" id="WP_251916217.1">
    <property type="nucleotide sequence ID" value="NZ_JAMRXG010000014.1"/>
</dbReference>
<accession>A0A9X2ED77</accession>
<reference evidence="1" key="1">
    <citation type="submission" date="2022-06" db="EMBL/GenBank/DDBJ databases">
        <title>Novel species in genus nocardia.</title>
        <authorList>
            <person name="Li F."/>
        </authorList>
    </citation>
    <scope>NUCLEOTIDE SEQUENCE</scope>
    <source>
        <strain evidence="1">CDC141</strain>
    </source>
</reference>
<organism evidence="1 2">
    <name type="scientific">Nocardia pulmonis</name>
    <dbReference type="NCBI Taxonomy" id="2951408"/>
    <lineage>
        <taxon>Bacteria</taxon>
        <taxon>Bacillati</taxon>
        <taxon>Actinomycetota</taxon>
        <taxon>Actinomycetes</taxon>
        <taxon>Mycobacteriales</taxon>
        <taxon>Nocardiaceae</taxon>
        <taxon>Nocardia</taxon>
    </lineage>
</organism>
<sequence length="165" mass="18066">MAADGGGNIANIIRHLFEEVERNDMDLSRVVGASDEEIDRMAAAQNVPNVPVAFREVLRLIGKNEGPFFGAIDYFGVSGDYYEAKDLALEFYRELPPDQDVLVDADHMLVLTTYQGEACVVIDGASLGESNPQILTLLEGGEIIVRGRTVVDWFAEACERVAGCR</sequence>
<comment type="caution">
    <text evidence="1">The sequence shown here is derived from an EMBL/GenBank/DDBJ whole genome shotgun (WGS) entry which is preliminary data.</text>
</comment>
<dbReference type="AlphaFoldDB" id="A0A9X2ED77"/>
<gene>
    <name evidence="1" type="ORF">NDR86_27665</name>
</gene>
<name>A0A9X2ED77_9NOCA</name>
<protein>
    <recommendedName>
        <fullName evidence="3">SMI1/KNR4 family protein</fullName>
    </recommendedName>
</protein>
<evidence type="ECO:0008006" key="3">
    <source>
        <dbReference type="Google" id="ProtNLM"/>
    </source>
</evidence>
<evidence type="ECO:0000313" key="2">
    <source>
        <dbReference type="Proteomes" id="UP001139157"/>
    </source>
</evidence>
<keyword evidence="2" id="KW-1185">Reference proteome</keyword>
<dbReference type="EMBL" id="JAMRXG010000014">
    <property type="protein sequence ID" value="MCM6777270.1"/>
    <property type="molecule type" value="Genomic_DNA"/>
</dbReference>